<name>A0AAU7PJR7_9FIRM</name>
<reference evidence="2" key="1">
    <citation type="submission" date="2024-06" db="EMBL/GenBank/DDBJ databases">
        <title>Lacrimispora cavernae sp. nov., a novel anaerobe isolated from bat guano pile inside a cave.</title>
        <authorList>
            <person name="Miller S.L."/>
            <person name="Lu N."/>
            <person name="King J."/>
            <person name="Sankaranarayanan K."/>
            <person name="Lawson P.A."/>
        </authorList>
    </citation>
    <scope>NUCLEOTIDE SEQUENCE</scope>
    <source>
        <strain evidence="2">BS-2</strain>
    </source>
</reference>
<dbReference type="AlphaFoldDB" id="A0AAU7PJR7"/>
<feature type="region of interest" description="Disordered" evidence="1">
    <location>
        <begin position="1"/>
        <end position="24"/>
    </location>
</feature>
<dbReference type="EMBL" id="CP157940">
    <property type="protein sequence ID" value="XBS52631.1"/>
    <property type="molecule type" value="Genomic_DNA"/>
</dbReference>
<proteinExistence type="predicted"/>
<dbReference type="RefSeq" id="WP_349944217.1">
    <property type="nucleotide sequence ID" value="NZ_CP157940.1"/>
</dbReference>
<sequence length="255" mass="27605">MPQVEISPHYVPLSGSPGSNAESPAMGAAAAGLAAIPGMPKQAVAGMIGASKASSYGKSKTSDVEGTGQEDLFKKLDSYLQGNLSDNDAAVIKAMIWKESKMGYYTSSSPNANVSIDILQVLDPRNPMIYEFCTYNLDTTTNVKILDGNGNYVLPHTIDSTYNYQKSRTTYNTPVADRLFNKASDGYYHYQYQNSSQLLSVALGIRTYAIKLDAANGNVLLAAQEYNGSTHKVQYMNDVNDLAFNGGFLHADSYN</sequence>
<evidence type="ECO:0000256" key="1">
    <source>
        <dbReference type="SAM" id="MobiDB-lite"/>
    </source>
</evidence>
<protein>
    <submittedName>
        <fullName evidence="2">Uncharacterized protein</fullName>
    </submittedName>
</protein>
<accession>A0AAU7PJR7</accession>
<organism evidence="2">
    <name type="scientific">Lacrimispora sp. BS-2</name>
    <dbReference type="NCBI Taxonomy" id="3151850"/>
    <lineage>
        <taxon>Bacteria</taxon>
        <taxon>Bacillati</taxon>
        <taxon>Bacillota</taxon>
        <taxon>Clostridia</taxon>
        <taxon>Lachnospirales</taxon>
        <taxon>Lachnospiraceae</taxon>
        <taxon>Lacrimispora</taxon>
    </lineage>
</organism>
<gene>
    <name evidence="2" type="ORF">ABFV83_12360</name>
</gene>
<evidence type="ECO:0000313" key="2">
    <source>
        <dbReference type="EMBL" id="XBS52631.1"/>
    </source>
</evidence>